<dbReference type="SMART" id="SM00332">
    <property type="entry name" value="PP2Cc"/>
    <property type="match status" value="1"/>
</dbReference>
<feature type="domain" description="PPM-type phosphatase" evidence="2">
    <location>
        <begin position="63"/>
        <end position="397"/>
    </location>
</feature>
<dbReference type="PROSITE" id="PS51746">
    <property type="entry name" value="PPM_2"/>
    <property type="match status" value="1"/>
</dbReference>
<dbReference type="Proteomes" id="UP000822688">
    <property type="component" value="Chromosome 2"/>
</dbReference>
<organism evidence="3 4">
    <name type="scientific">Ceratodon purpureus</name>
    <name type="common">Fire moss</name>
    <name type="synonym">Dicranum purpureum</name>
    <dbReference type="NCBI Taxonomy" id="3225"/>
    <lineage>
        <taxon>Eukaryota</taxon>
        <taxon>Viridiplantae</taxon>
        <taxon>Streptophyta</taxon>
        <taxon>Embryophyta</taxon>
        <taxon>Bryophyta</taxon>
        <taxon>Bryophytina</taxon>
        <taxon>Bryopsida</taxon>
        <taxon>Dicranidae</taxon>
        <taxon>Pseudoditrichales</taxon>
        <taxon>Ditrichaceae</taxon>
        <taxon>Ceratodon</taxon>
    </lineage>
</organism>
<dbReference type="InterPro" id="IPR015655">
    <property type="entry name" value="PP2C"/>
</dbReference>
<dbReference type="EMBL" id="CM026422">
    <property type="protein sequence ID" value="KAG0587470.1"/>
    <property type="molecule type" value="Genomic_DNA"/>
</dbReference>
<evidence type="ECO:0000313" key="3">
    <source>
        <dbReference type="EMBL" id="KAG0587470.1"/>
    </source>
</evidence>
<gene>
    <name evidence="3" type="ORF">KC19_2G166500</name>
</gene>
<reference evidence="3" key="1">
    <citation type="submission" date="2020-06" db="EMBL/GenBank/DDBJ databases">
        <title>WGS assembly of Ceratodon purpureus strain R40.</title>
        <authorList>
            <person name="Carey S.B."/>
            <person name="Jenkins J."/>
            <person name="Shu S."/>
            <person name="Lovell J.T."/>
            <person name="Sreedasyam A."/>
            <person name="Maumus F."/>
            <person name="Tiley G.P."/>
            <person name="Fernandez-Pozo N."/>
            <person name="Barry K."/>
            <person name="Chen C."/>
            <person name="Wang M."/>
            <person name="Lipzen A."/>
            <person name="Daum C."/>
            <person name="Saski C.A."/>
            <person name="Payton A.C."/>
            <person name="Mcbreen J.C."/>
            <person name="Conrad R.E."/>
            <person name="Kollar L.M."/>
            <person name="Olsson S."/>
            <person name="Huttunen S."/>
            <person name="Landis J.B."/>
            <person name="Wickett N.J."/>
            <person name="Johnson M.G."/>
            <person name="Rensing S.A."/>
            <person name="Grimwood J."/>
            <person name="Schmutz J."/>
            <person name="Mcdaniel S.F."/>
        </authorList>
    </citation>
    <scope>NUCLEOTIDE SEQUENCE</scope>
    <source>
        <strain evidence="3">R40</strain>
    </source>
</reference>
<dbReference type="Gene3D" id="3.60.40.10">
    <property type="entry name" value="PPM-type phosphatase domain"/>
    <property type="match status" value="1"/>
</dbReference>
<feature type="region of interest" description="Disordered" evidence="1">
    <location>
        <begin position="134"/>
        <end position="153"/>
    </location>
</feature>
<evidence type="ECO:0000313" key="4">
    <source>
        <dbReference type="Proteomes" id="UP000822688"/>
    </source>
</evidence>
<dbReference type="CDD" id="cd00143">
    <property type="entry name" value="PP2Cc"/>
    <property type="match status" value="1"/>
</dbReference>
<evidence type="ECO:0000256" key="1">
    <source>
        <dbReference type="SAM" id="MobiDB-lite"/>
    </source>
</evidence>
<protein>
    <recommendedName>
        <fullName evidence="2">PPM-type phosphatase domain-containing protein</fullName>
    </recommendedName>
</protein>
<dbReference type="InterPro" id="IPR036457">
    <property type="entry name" value="PPM-type-like_dom_sf"/>
</dbReference>
<dbReference type="PANTHER" id="PTHR47992">
    <property type="entry name" value="PROTEIN PHOSPHATASE"/>
    <property type="match status" value="1"/>
</dbReference>
<accession>A0A8T0IUR3</accession>
<dbReference type="SUPFAM" id="SSF81606">
    <property type="entry name" value="PP2C-like"/>
    <property type="match status" value="1"/>
</dbReference>
<dbReference type="Pfam" id="PF00481">
    <property type="entry name" value="PP2C"/>
    <property type="match status" value="1"/>
</dbReference>
<feature type="compositionally biased region" description="Basic and acidic residues" evidence="1">
    <location>
        <begin position="457"/>
        <end position="481"/>
    </location>
</feature>
<name>A0A8T0IUR3_CERPU</name>
<feature type="region of interest" description="Disordered" evidence="1">
    <location>
        <begin position="404"/>
        <end position="483"/>
    </location>
</feature>
<evidence type="ECO:0000259" key="2">
    <source>
        <dbReference type="PROSITE" id="PS51746"/>
    </source>
</evidence>
<feature type="region of interest" description="Disordered" evidence="1">
    <location>
        <begin position="517"/>
        <end position="564"/>
    </location>
</feature>
<dbReference type="EMBL" id="CM026422">
    <property type="protein sequence ID" value="KAG0587469.1"/>
    <property type="molecule type" value="Genomic_DNA"/>
</dbReference>
<proteinExistence type="predicted"/>
<keyword evidence="4" id="KW-1185">Reference proteome</keyword>
<dbReference type="AlphaFoldDB" id="A0A8T0IUR3"/>
<sequence length="564" mass="62081">MGTCMSTDPGVANGVEKHAMMGRRQRKRESHKQVMEAMANEGKRDVLLAMTPGRMFRIGASDAACLFTQQGRKGTNQDAMLVWENFGLMEDTVFCGVFDGHGPFGHLVARRVRDSLPTKLVDFWHDNMAALKEIKGSDEEQPSIGDSKRTDYGSNVSTAYESAYERELSDVEEFSRELREPPVREPPSMFGPWKESHLMAFKEMDQDLRTHPAIDTFCSGTTTVTVLKQGQHLVIGNVGDSRAIMGTRDENGSWKAVQLTVDLKPNLPHEAQRIKECKGRVFALHDEPEVMRVWLPFDNSPGLAMARAFGDFCLKDYGVIAVPEVTYRQVTDRDKFIILATDGIWDVLTNEEAVQIIATAPTRATAARSLVESAVRVWRLKYPTSKVDDCAVVCLYLDGGADEDTSTATSSELIDNESPPSSPLIRPRIRPGVTFDAASNGSMVQDTEEITLSGPKVPEDDSHEGGEIVDFKDAKEVDHSESKRRRSLADWLDADESEEWSALDGITRVNSLLNLPRFADGTSRSGGPPLNRAEVPSSNSYGPPSNRCGGPASNRSGGPPSKNL</sequence>
<comment type="caution">
    <text evidence="3">The sequence shown here is derived from an EMBL/GenBank/DDBJ whole genome shotgun (WGS) entry which is preliminary data.</text>
</comment>
<dbReference type="GO" id="GO:0004722">
    <property type="term" value="F:protein serine/threonine phosphatase activity"/>
    <property type="evidence" value="ECO:0007669"/>
    <property type="project" value="InterPro"/>
</dbReference>
<dbReference type="InterPro" id="IPR001932">
    <property type="entry name" value="PPM-type_phosphatase-like_dom"/>
</dbReference>